<dbReference type="Proteomes" id="UP000002668">
    <property type="component" value="Genome"/>
</dbReference>
<name>E4ZM79_LEPMJ</name>
<dbReference type="EMBL" id="FP929094">
    <property type="protein sequence ID" value="CBX92428.1"/>
    <property type="molecule type" value="Genomic_DNA"/>
</dbReference>
<dbReference type="AlphaFoldDB" id="E4ZM79"/>
<sequence length="108" mass="12317">MLLPIISLIPSQAILEITAPASSQERQTFSSNDRFICSAACRRRVLLVTLPSPWHDYRGTCDILADLHCHSKIYTKNFAWSQQMEHRQGAGAYKTQYPSNRIEIGEHE</sequence>
<evidence type="ECO:0000313" key="2">
    <source>
        <dbReference type="Proteomes" id="UP000002668"/>
    </source>
</evidence>
<dbReference type="GeneID" id="13287083"/>
<keyword evidence="2" id="KW-1185">Reference proteome</keyword>
<dbReference type="HOGENOM" id="CLU_2197434_0_0_1"/>
<protein>
    <submittedName>
        <fullName evidence="1">Predicted protein</fullName>
    </submittedName>
</protein>
<dbReference type="InParanoid" id="E4ZM79"/>
<reference evidence="2" key="1">
    <citation type="journal article" date="2011" name="Nat. Commun.">
        <title>Effector diversification within compartments of the Leptosphaeria maculans genome affected by Repeat-Induced Point mutations.</title>
        <authorList>
            <person name="Rouxel T."/>
            <person name="Grandaubert J."/>
            <person name="Hane J.K."/>
            <person name="Hoede C."/>
            <person name="van de Wouw A.P."/>
            <person name="Couloux A."/>
            <person name="Dominguez V."/>
            <person name="Anthouard V."/>
            <person name="Bally P."/>
            <person name="Bourras S."/>
            <person name="Cozijnsen A.J."/>
            <person name="Ciuffetti L.M."/>
            <person name="Degrave A."/>
            <person name="Dilmaghani A."/>
            <person name="Duret L."/>
            <person name="Fudal I."/>
            <person name="Goodwin S.B."/>
            <person name="Gout L."/>
            <person name="Glaser N."/>
            <person name="Linglin J."/>
            <person name="Kema G.H.J."/>
            <person name="Lapalu N."/>
            <person name="Lawrence C.B."/>
            <person name="May K."/>
            <person name="Meyer M."/>
            <person name="Ollivier B."/>
            <person name="Poulain J."/>
            <person name="Schoch C.L."/>
            <person name="Simon A."/>
            <person name="Spatafora J.W."/>
            <person name="Stachowiak A."/>
            <person name="Turgeon B.G."/>
            <person name="Tyler B.M."/>
            <person name="Vincent D."/>
            <person name="Weissenbach J."/>
            <person name="Amselem J."/>
            <person name="Quesneville H."/>
            <person name="Oliver R.P."/>
            <person name="Wincker P."/>
            <person name="Balesdent M.-H."/>
            <person name="Howlett B.J."/>
        </authorList>
    </citation>
    <scope>NUCLEOTIDE SEQUENCE [LARGE SCALE GENOMIC DNA]</scope>
    <source>
        <strain evidence="2">JN3 / isolate v23.1.3 / race Av1-4-5-6-7-8</strain>
    </source>
</reference>
<proteinExistence type="predicted"/>
<accession>E4ZM79</accession>
<gene>
    <name evidence="1" type="ORF">LEMA_P051340.1</name>
</gene>
<dbReference type="VEuPathDB" id="FungiDB:LEMA_P051340.1"/>
<evidence type="ECO:0000313" key="1">
    <source>
        <dbReference type="EMBL" id="CBX92428.1"/>
    </source>
</evidence>
<organism evidence="2">
    <name type="scientific">Leptosphaeria maculans (strain JN3 / isolate v23.1.3 / race Av1-4-5-6-7-8)</name>
    <name type="common">Blackleg fungus</name>
    <name type="synonym">Phoma lingam</name>
    <dbReference type="NCBI Taxonomy" id="985895"/>
    <lineage>
        <taxon>Eukaryota</taxon>
        <taxon>Fungi</taxon>
        <taxon>Dikarya</taxon>
        <taxon>Ascomycota</taxon>
        <taxon>Pezizomycotina</taxon>
        <taxon>Dothideomycetes</taxon>
        <taxon>Pleosporomycetidae</taxon>
        <taxon>Pleosporales</taxon>
        <taxon>Pleosporineae</taxon>
        <taxon>Leptosphaeriaceae</taxon>
        <taxon>Plenodomus</taxon>
        <taxon>Plenodomus lingam/Leptosphaeria maculans species complex</taxon>
    </lineage>
</organism>